<evidence type="ECO:0000256" key="1">
    <source>
        <dbReference type="SAM" id="MobiDB-lite"/>
    </source>
</evidence>
<evidence type="ECO:0000313" key="6">
    <source>
        <dbReference type="Proteomes" id="UP000663852"/>
    </source>
</evidence>
<sequence length="297" mass="34132">MSTKNNSNFDRHRTLLSSPSQLSPTVPRVREDSPSAIQRPSSSSIPNLESLIEEEEIDHPCSKFVTKTLLPKQSTYQPMNKHRFNLPTIIESQEMLNESTISNTNAFTDEKHETYTVQATSTNLSNGFTINHLFESNRQRKSISVETDVDENGFVIPTTFKDISAFFENKTSRVHPTDRKKIVRARRSLTFNTYTQNANLSKTNIISSIDEESSIFHRQIKRIKRIHMTESDKAFNITRYWFSLLLLTNLLIGSIYICHVISTSQQATPNNENNQSKHSSCSTVEWMIKFIGQSFFR</sequence>
<accession>A0A815I5G8</accession>
<evidence type="ECO:0000313" key="5">
    <source>
        <dbReference type="Proteomes" id="UP000663828"/>
    </source>
</evidence>
<dbReference type="OrthoDB" id="10011631at2759"/>
<dbReference type="Proteomes" id="UP000663828">
    <property type="component" value="Unassembled WGS sequence"/>
</dbReference>
<feature type="compositionally biased region" description="Low complexity" evidence="1">
    <location>
        <begin position="15"/>
        <end position="24"/>
    </location>
</feature>
<reference evidence="4" key="1">
    <citation type="submission" date="2021-02" db="EMBL/GenBank/DDBJ databases">
        <authorList>
            <person name="Nowell W R."/>
        </authorList>
    </citation>
    <scope>NUCLEOTIDE SEQUENCE</scope>
</reference>
<organism evidence="4 6">
    <name type="scientific">Adineta ricciae</name>
    <name type="common">Rotifer</name>
    <dbReference type="NCBI Taxonomy" id="249248"/>
    <lineage>
        <taxon>Eukaryota</taxon>
        <taxon>Metazoa</taxon>
        <taxon>Spiralia</taxon>
        <taxon>Gnathifera</taxon>
        <taxon>Rotifera</taxon>
        <taxon>Eurotatoria</taxon>
        <taxon>Bdelloidea</taxon>
        <taxon>Adinetida</taxon>
        <taxon>Adinetidae</taxon>
        <taxon>Adineta</taxon>
    </lineage>
</organism>
<keyword evidence="2" id="KW-0472">Membrane</keyword>
<keyword evidence="5" id="KW-1185">Reference proteome</keyword>
<evidence type="ECO:0000313" key="3">
    <source>
        <dbReference type="EMBL" id="CAF0827836.1"/>
    </source>
</evidence>
<protein>
    <submittedName>
        <fullName evidence="4">Uncharacterized protein</fullName>
    </submittedName>
</protein>
<feature type="region of interest" description="Disordered" evidence="1">
    <location>
        <begin position="1"/>
        <end position="45"/>
    </location>
</feature>
<evidence type="ECO:0000256" key="2">
    <source>
        <dbReference type="SAM" id="Phobius"/>
    </source>
</evidence>
<dbReference type="EMBL" id="CAJNOR010000175">
    <property type="protein sequence ID" value="CAF0827836.1"/>
    <property type="molecule type" value="Genomic_DNA"/>
</dbReference>
<evidence type="ECO:0000313" key="4">
    <source>
        <dbReference type="EMBL" id="CAF1360960.1"/>
    </source>
</evidence>
<comment type="caution">
    <text evidence="4">The sequence shown here is derived from an EMBL/GenBank/DDBJ whole genome shotgun (WGS) entry which is preliminary data.</text>
</comment>
<name>A0A815I5G8_ADIRI</name>
<gene>
    <name evidence="4" type="ORF">EDS130_LOCUS33817</name>
    <name evidence="3" type="ORF">XAT740_LOCUS4302</name>
</gene>
<feature type="compositionally biased region" description="Low complexity" evidence="1">
    <location>
        <begin position="34"/>
        <end position="45"/>
    </location>
</feature>
<keyword evidence="2" id="KW-0812">Transmembrane</keyword>
<dbReference type="AlphaFoldDB" id="A0A815I5G8"/>
<dbReference type="Proteomes" id="UP000663852">
    <property type="component" value="Unassembled WGS sequence"/>
</dbReference>
<feature type="transmembrane region" description="Helical" evidence="2">
    <location>
        <begin position="240"/>
        <end position="261"/>
    </location>
</feature>
<proteinExistence type="predicted"/>
<dbReference type="EMBL" id="CAJNOJ010000275">
    <property type="protein sequence ID" value="CAF1360960.1"/>
    <property type="molecule type" value="Genomic_DNA"/>
</dbReference>
<keyword evidence="2" id="KW-1133">Transmembrane helix</keyword>